<dbReference type="Proteomes" id="UP001595617">
    <property type="component" value="Unassembled WGS sequence"/>
</dbReference>
<evidence type="ECO:0000313" key="1">
    <source>
        <dbReference type="EMBL" id="MFC3853511.1"/>
    </source>
</evidence>
<dbReference type="EMBL" id="JBHRYR010000003">
    <property type="protein sequence ID" value="MFC3853511.1"/>
    <property type="molecule type" value="Genomic_DNA"/>
</dbReference>
<dbReference type="RefSeq" id="WP_380696734.1">
    <property type="nucleotide sequence ID" value="NZ_JBHRYR010000003.1"/>
</dbReference>
<protein>
    <recommendedName>
        <fullName evidence="3">Transposase DDE domain-containing protein</fullName>
    </recommendedName>
</protein>
<evidence type="ECO:0000313" key="2">
    <source>
        <dbReference type="Proteomes" id="UP001595617"/>
    </source>
</evidence>
<sequence>MNGRGSAIFVGAKLAIEPAARIQQGLKLQAKRPKQKQRDNSRYAKHNFAKLYMCLGFTLGTQLQQLNPGFRQAVAMRTGRHFFRVSQLASLTFNGRNVPKIEDSHREMFLILSL</sequence>
<evidence type="ECO:0008006" key="3">
    <source>
        <dbReference type="Google" id="ProtNLM"/>
    </source>
</evidence>
<name>A0ABV7ZZ51_9GAMM</name>
<gene>
    <name evidence="1" type="ORF">ACFOOG_11760</name>
</gene>
<proteinExistence type="predicted"/>
<accession>A0ABV7ZZ51</accession>
<comment type="caution">
    <text evidence="1">The sequence shown here is derived from an EMBL/GenBank/DDBJ whole genome shotgun (WGS) entry which is preliminary data.</text>
</comment>
<reference evidence="2" key="1">
    <citation type="journal article" date="2019" name="Int. J. Syst. Evol. Microbiol.">
        <title>The Global Catalogue of Microorganisms (GCM) 10K type strain sequencing project: providing services to taxonomists for standard genome sequencing and annotation.</title>
        <authorList>
            <consortium name="The Broad Institute Genomics Platform"/>
            <consortium name="The Broad Institute Genome Sequencing Center for Infectious Disease"/>
            <person name="Wu L."/>
            <person name="Ma J."/>
        </authorList>
    </citation>
    <scope>NUCLEOTIDE SEQUENCE [LARGE SCALE GENOMIC DNA]</scope>
    <source>
        <strain evidence="2">IBRC 10765</strain>
    </source>
</reference>
<keyword evidence="2" id="KW-1185">Reference proteome</keyword>
<organism evidence="1 2">
    <name type="scientific">Saccharospirillum mangrovi</name>
    <dbReference type="NCBI Taxonomy" id="2161747"/>
    <lineage>
        <taxon>Bacteria</taxon>
        <taxon>Pseudomonadati</taxon>
        <taxon>Pseudomonadota</taxon>
        <taxon>Gammaproteobacteria</taxon>
        <taxon>Oceanospirillales</taxon>
        <taxon>Saccharospirillaceae</taxon>
        <taxon>Saccharospirillum</taxon>
    </lineage>
</organism>